<sequence>MSNAKLFPWSSFVWIALTLPTLPALAHDNDNNNGNGNGNGQTVYESKVLVSNGGIPANFTDPNLINGWGVAFNPNGFVWVNAADAGKSVLYDGNGQPQSLVVTVPGPGGGEGNPTGIVFSGGMDFVVSNGTTNGPARFLFATEQGTIAGWAPNVNATNAIQAVDNSSKKAHYTGLALSGNGTTHLLYAANFSQARIDVFDGTFKSVSVPGGFTDSKLPKLYAPFGIQAIGGDIYVTYAKQEEEGGDEEEQGAGLGIVNVFDPEGHLIRRIATRGPLNAPWGIALAPASFGGFGGALLIGNLGDGTINAFGPRSGKFLGALSGADHKPLHVDGLWGMQFGNGISGQETNSLFWAAGPNDESDGAYGVISAVSK</sequence>
<dbReference type="InterPro" id="IPR011042">
    <property type="entry name" value="6-blade_b-propeller_TolB-like"/>
</dbReference>
<accession>A0ABV8T1T0</accession>
<protein>
    <submittedName>
        <fullName evidence="2">TIGR03118 family protein</fullName>
    </submittedName>
</protein>
<comment type="caution">
    <text evidence="2">The sequence shown here is derived from an EMBL/GenBank/DDBJ whole genome shotgun (WGS) entry which is preliminary data.</text>
</comment>
<proteinExistence type="predicted"/>
<dbReference type="EMBL" id="JBHSDU010000015">
    <property type="protein sequence ID" value="MFC4313813.1"/>
    <property type="molecule type" value="Genomic_DNA"/>
</dbReference>
<feature type="chain" id="PRO_5045102144" evidence="1">
    <location>
        <begin position="27"/>
        <end position="372"/>
    </location>
</feature>
<keyword evidence="1" id="KW-0732">Signal</keyword>
<dbReference type="SUPFAM" id="SSF63829">
    <property type="entry name" value="Calcium-dependent phosphotriesterase"/>
    <property type="match status" value="1"/>
</dbReference>
<organism evidence="2 3">
    <name type="scientific">Steroidobacter flavus</name>
    <dbReference type="NCBI Taxonomy" id="1842136"/>
    <lineage>
        <taxon>Bacteria</taxon>
        <taxon>Pseudomonadati</taxon>
        <taxon>Pseudomonadota</taxon>
        <taxon>Gammaproteobacteria</taxon>
        <taxon>Steroidobacterales</taxon>
        <taxon>Steroidobacteraceae</taxon>
        <taxon>Steroidobacter</taxon>
    </lineage>
</organism>
<evidence type="ECO:0000256" key="1">
    <source>
        <dbReference type="SAM" id="SignalP"/>
    </source>
</evidence>
<evidence type="ECO:0000313" key="2">
    <source>
        <dbReference type="EMBL" id="MFC4313813.1"/>
    </source>
</evidence>
<evidence type="ECO:0000313" key="3">
    <source>
        <dbReference type="Proteomes" id="UP001595904"/>
    </source>
</evidence>
<dbReference type="InterPro" id="IPR017549">
    <property type="entry name" value="APMV_L690"/>
</dbReference>
<dbReference type="Proteomes" id="UP001595904">
    <property type="component" value="Unassembled WGS sequence"/>
</dbReference>
<feature type="signal peptide" evidence="1">
    <location>
        <begin position="1"/>
        <end position="26"/>
    </location>
</feature>
<dbReference type="NCBIfam" id="TIGR03118">
    <property type="entry name" value="PEPCTERM_chp_1"/>
    <property type="match status" value="1"/>
</dbReference>
<reference evidence="3" key="1">
    <citation type="journal article" date="2019" name="Int. J. Syst. Evol. Microbiol.">
        <title>The Global Catalogue of Microorganisms (GCM) 10K type strain sequencing project: providing services to taxonomists for standard genome sequencing and annotation.</title>
        <authorList>
            <consortium name="The Broad Institute Genomics Platform"/>
            <consortium name="The Broad Institute Genome Sequencing Center for Infectious Disease"/>
            <person name="Wu L."/>
            <person name="Ma J."/>
        </authorList>
    </citation>
    <scope>NUCLEOTIDE SEQUENCE [LARGE SCALE GENOMIC DNA]</scope>
    <source>
        <strain evidence="3">CGMCC 1.10759</strain>
    </source>
</reference>
<name>A0ABV8T1T0_9GAMM</name>
<gene>
    <name evidence="2" type="ORF">ACFPN2_32365</name>
</gene>
<keyword evidence="3" id="KW-1185">Reference proteome</keyword>
<dbReference type="RefSeq" id="WP_380604469.1">
    <property type="nucleotide sequence ID" value="NZ_JBHSDU010000015.1"/>
</dbReference>
<dbReference type="Gene3D" id="2.120.10.30">
    <property type="entry name" value="TolB, C-terminal domain"/>
    <property type="match status" value="1"/>
</dbReference>